<sequence length="115" mass="12679">MNAKLLSFILGAAIYQAASADVLIDVRTPDEHAQSHIPNAVLMPVDTVKNSISTVVPDKTETVYLYCRSGNRAEHARQTLLEMGYTDVKNLGSLENARVFLQKHPQTTTAIRTPK</sequence>
<dbReference type="Proteomes" id="UP000516412">
    <property type="component" value="Chromosome"/>
</dbReference>
<feature type="signal peptide" evidence="1">
    <location>
        <begin position="1"/>
        <end position="20"/>
    </location>
</feature>
<dbReference type="RefSeq" id="WP_187000766.1">
    <property type="nucleotide sequence ID" value="NZ_CP060414.2"/>
</dbReference>
<dbReference type="PANTHER" id="PTHR43031:SF1">
    <property type="entry name" value="PYRIDINE NUCLEOTIDE-DISULPHIDE OXIDOREDUCTASE"/>
    <property type="match status" value="1"/>
</dbReference>
<feature type="chain" id="PRO_5028955319" evidence="1">
    <location>
        <begin position="21"/>
        <end position="115"/>
    </location>
</feature>
<feature type="domain" description="Rhodanese" evidence="2">
    <location>
        <begin position="17"/>
        <end position="91"/>
    </location>
</feature>
<dbReference type="SUPFAM" id="SSF52821">
    <property type="entry name" value="Rhodanese/Cell cycle control phosphatase"/>
    <property type="match status" value="1"/>
</dbReference>
<dbReference type="InterPro" id="IPR050229">
    <property type="entry name" value="GlpE_sulfurtransferase"/>
</dbReference>
<organism evidence="3 4">
    <name type="scientific">Neisseria musculi</name>
    <dbReference type="NCBI Taxonomy" id="1815583"/>
    <lineage>
        <taxon>Bacteria</taxon>
        <taxon>Pseudomonadati</taxon>
        <taxon>Pseudomonadota</taxon>
        <taxon>Betaproteobacteria</taxon>
        <taxon>Neisseriales</taxon>
        <taxon>Neisseriaceae</taxon>
        <taxon>Neisseria</taxon>
    </lineage>
</organism>
<dbReference type="CDD" id="cd00158">
    <property type="entry name" value="RHOD"/>
    <property type="match status" value="1"/>
</dbReference>
<dbReference type="PANTHER" id="PTHR43031">
    <property type="entry name" value="FAD-DEPENDENT OXIDOREDUCTASE"/>
    <property type="match status" value="1"/>
</dbReference>
<dbReference type="InterPro" id="IPR036873">
    <property type="entry name" value="Rhodanese-like_dom_sf"/>
</dbReference>
<dbReference type="InterPro" id="IPR001763">
    <property type="entry name" value="Rhodanese-like_dom"/>
</dbReference>
<evidence type="ECO:0000256" key="1">
    <source>
        <dbReference type="SAM" id="SignalP"/>
    </source>
</evidence>
<evidence type="ECO:0000313" key="3">
    <source>
        <dbReference type="EMBL" id="QNT60320.1"/>
    </source>
</evidence>
<dbReference type="KEGG" id="nmus:H7A79_0158"/>
<gene>
    <name evidence="3" type="ORF">H7A79_0158</name>
</gene>
<dbReference type="SMART" id="SM00450">
    <property type="entry name" value="RHOD"/>
    <property type="match status" value="1"/>
</dbReference>
<dbReference type="Gene3D" id="3.40.250.10">
    <property type="entry name" value="Rhodanese-like domain"/>
    <property type="match status" value="1"/>
</dbReference>
<evidence type="ECO:0000259" key="2">
    <source>
        <dbReference type="PROSITE" id="PS50206"/>
    </source>
</evidence>
<protein>
    <submittedName>
        <fullName evidence="3">Rhodanese-like domain protein</fullName>
    </submittedName>
</protein>
<proteinExistence type="predicted"/>
<keyword evidence="1" id="KW-0732">Signal</keyword>
<dbReference type="EMBL" id="CP060414">
    <property type="protein sequence ID" value="QNT60320.1"/>
    <property type="molecule type" value="Genomic_DNA"/>
</dbReference>
<keyword evidence="4" id="KW-1185">Reference proteome</keyword>
<dbReference type="PROSITE" id="PS50206">
    <property type="entry name" value="RHODANESE_3"/>
    <property type="match status" value="1"/>
</dbReference>
<accession>A0A7H1MFA5</accession>
<dbReference type="Pfam" id="PF00581">
    <property type="entry name" value="Rhodanese"/>
    <property type="match status" value="1"/>
</dbReference>
<name>A0A7H1MFA5_9NEIS</name>
<dbReference type="AlphaFoldDB" id="A0A7H1MFA5"/>
<reference evidence="3" key="1">
    <citation type="submission" date="2024-06" db="EMBL/GenBank/DDBJ databases">
        <title>Complete Genome Sequence of mouse commensal type strain Neisseria musculi.</title>
        <authorList>
            <person name="Thapa E."/>
            <person name="Aluvathingal J."/>
            <person name="Nadendla S."/>
            <person name="Mehta A."/>
            <person name="Tettelin H."/>
            <person name="Weyand N.J."/>
        </authorList>
    </citation>
    <scope>NUCLEOTIDE SEQUENCE</scope>
    <source>
        <strain evidence="3">NW831</strain>
    </source>
</reference>
<evidence type="ECO:0000313" key="4">
    <source>
        <dbReference type="Proteomes" id="UP000516412"/>
    </source>
</evidence>